<accession>A0A6G8QAU7</accession>
<dbReference type="PANTHER" id="PTHR37418">
    <property type="entry name" value="3-KETO-5-AMINOHEXANOATE CLEAVAGE ENZYME-RELATED"/>
    <property type="match status" value="1"/>
</dbReference>
<dbReference type="Gene3D" id="3.20.20.70">
    <property type="entry name" value="Aldolase class I"/>
    <property type="match status" value="1"/>
</dbReference>
<dbReference type="AlphaFoldDB" id="A0A6G8QAU7"/>
<dbReference type="EMBL" id="CP045119">
    <property type="protein sequence ID" value="QIN83610.1"/>
    <property type="molecule type" value="Genomic_DNA"/>
</dbReference>
<evidence type="ECO:0000313" key="1">
    <source>
        <dbReference type="EMBL" id="QIN83610.1"/>
    </source>
</evidence>
<dbReference type="Proteomes" id="UP000501452">
    <property type="component" value="Chromosome"/>
</dbReference>
<organism evidence="1 2">
    <name type="scientific">Rubrobacter tropicus</name>
    <dbReference type="NCBI Taxonomy" id="2653851"/>
    <lineage>
        <taxon>Bacteria</taxon>
        <taxon>Bacillati</taxon>
        <taxon>Actinomycetota</taxon>
        <taxon>Rubrobacteria</taxon>
        <taxon>Rubrobacterales</taxon>
        <taxon>Rubrobacteraceae</taxon>
        <taxon>Rubrobacter</taxon>
    </lineage>
</organism>
<proteinExistence type="predicted"/>
<dbReference type="SUPFAM" id="SSF51366">
    <property type="entry name" value="Ribulose-phoshate binding barrel"/>
    <property type="match status" value="1"/>
</dbReference>
<dbReference type="InterPro" id="IPR013785">
    <property type="entry name" value="Aldolase_TIM"/>
</dbReference>
<dbReference type="InterPro" id="IPR008567">
    <property type="entry name" value="BKACE"/>
</dbReference>
<dbReference type="KEGG" id="rub:GBA63_13910"/>
<reference evidence="1 2" key="1">
    <citation type="submission" date="2019-10" db="EMBL/GenBank/DDBJ databases">
        <title>Rubrobacter sp nov SCSIO 52090 isolated from a deep-sea sediment in the South China Sea.</title>
        <authorList>
            <person name="Chen R.W."/>
        </authorList>
    </citation>
    <scope>NUCLEOTIDE SEQUENCE [LARGE SCALE GENOMIC DNA]</scope>
    <source>
        <strain evidence="1 2">SCSIO 52909</strain>
    </source>
</reference>
<dbReference type="Pfam" id="PF05853">
    <property type="entry name" value="BKACE"/>
    <property type="match status" value="1"/>
</dbReference>
<dbReference type="InterPro" id="IPR011060">
    <property type="entry name" value="RibuloseP-bd_barrel"/>
</dbReference>
<dbReference type="GO" id="GO:0043720">
    <property type="term" value="F:3-keto-5-aminohexanoate cleavage activity"/>
    <property type="evidence" value="ECO:0007669"/>
    <property type="project" value="InterPro"/>
</dbReference>
<sequence>MYGDDARVDRPRLLQAALNGDREHPATPRTPEEIAAEARAAVDAGAASLHLHPYDGDGRETLSAGPCAAALRAVRAACPGVPISLSTSAAIEPDPDRRSALVAAWTDLPDLVTANQGEEGILELCDRLVARGVGIEAGLLSLDDARAFVASGIAPRCARAMVEPLDADPEDAVAHAEAIERALTESGVGLEQVHHGYGVASWAVNRRAVTRGHGIRTGLEDTAVLPDGRETSGNGELVAAAALLLARGG</sequence>
<dbReference type="PANTHER" id="PTHR37418:SF1">
    <property type="entry name" value="3-KETO-5-AMINOHEXANOATE CLEAVAGE PROTEIN"/>
    <property type="match status" value="1"/>
</dbReference>
<name>A0A6G8QAU7_9ACTN</name>
<gene>
    <name evidence="1" type="ORF">GBA63_13910</name>
</gene>
<keyword evidence="2" id="KW-1185">Reference proteome</keyword>
<protein>
    <submittedName>
        <fullName evidence="1">Aldolase</fullName>
    </submittedName>
</protein>
<evidence type="ECO:0000313" key="2">
    <source>
        <dbReference type="Proteomes" id="UP000501452"/>
    </source>
</evidence>
<dbReference type="RefSeq" id="WP_166177071.1">
    <property type="nucleotide sequence ID" value="NZ_CP045119.1"/>
</dbReference>